<evidence type="ECO:0000313" key="2">
    <source>
        <dbReference type="Proteomes" id="UP000268329"/>
    </source>
</evidence>
<sequence length="61" mass="6277">MGIVSVAENAVAITLDVSVFMQVRAVTHEQPKALVVPCGGTPGHFCGCVSEVSHISRARGG</sequence>
<dbReference type="KEGG" id="sdd:D9753_18560"/>
<organism evidence="1 2">
    <name type="scientific">Streptomyces dangxiongensis</name>
    <dbReference type="NCBI Taxonomy" id="1442032"/>
    <lineage>
        <taxon>Bacteria</taxon>
        <taxon>Bacillati</taxon>
        <taxon>Actinomycetota</taxon>
        <taxon>Actinomycetes</taxon>
        <taxon>Kitasatosporales</taxon>
        <taxon>Streptomycetaceae</taxon>
        <taxon>Streptomyces</taxon>
    </lineage>
</organism>
<reference evidence="1 2" key="1">
    <citation type="submission" date="2018-10" db="EMBL/GenBank/DDBJ databases">
        <title>The genome of Streptomyces dangxiongensis Z022.</title>
        <authorList>
            <person name="Zhang B."/>
        </authorList>
    </citation>
    <scope>NUCLEOTIDE SEQUENCE [LARGE SCALE GENOMIC DNA]</scope>
    <source>
        <strain evidence="1 2">Z022</strain>
    </source>
</reference>
<gene>
    <name evidence="1" type="ORF">D9753_18560</name>
</gene>
<accession>A0A3G2JLY2</accession>
<proteinExistence type="predicted"/>
<dbReference type="EMBL" id="CP033073">
    <property type="protein sequence ID" value="AYN40567.1"/>
    <property type="molecule type" value="Genomic_DNA"/>
</dbReference>
<dbReference type="AlphaFoldDB" id="A0A3G2JLY2"/>
<dbReference type="Proteomes" id="UP000268329">
    <property type="component" value="Chromosome"/>
</dbReference>
<protein>
    <submittedName>
        <fullName evidence="1">Uncharacterized protein</fullName>
    </submittedName>
</protein>
<keyword evidence="2" id="KW-1185">Reference proteome</keyword>
<name>A0A3G2JLY2_9ACTN</name>
<evidence type="ECO:0000313" key="1">
    <source>
        <dbReference type="EMBL" id="AYN40567.1"/>
    </source>
</evidence>